<name>A0A6J5XB14_PRUAR</name>
<evidence type="ECO:0000313" key="4">
    <source>
        <dbReference type="Proteomes" id="UP000507245"/>
    </source>
</evidence>
<feature type="domain" description="Retrotransposon gag" evidence="2">
    <location>
        <begin position="293"/>
        <end position="365"/>
    </location>
</feature>
<dbReference type="PANTHER" id="PTHR33223">
    <property type="entry name" value="CCHC-TYPE DOMAIN-CONTAINING PROTEIN"/>
    <property type="match status" value="1"/>
</dbReference>
<evidence type="ECO:0000256" key="1">
    <source>
        <dbReference type="SAM" id="MobiDB-lite"/>
    </source>
</evidence>
<evidence type="ECO:0000259" key="2">
    <source>
        <dbReference type="Pfam" id="PF03732"/>
    </source>
</evidence>
<organism evidence="3 4">
    <name type="scientific">Prunus armeniaca</name>
    <name type="common">Apricot</name>
    <name type="synonym">Armeniaca vulgaris</name>
    <dbReference type="NCBI Taxonomy" id="36596"/>
    <lineage>
        <taxon>Eukaryota</taxon>
        <taxon>Viridiplantae</taxon>
        <taxon>Streptophyta</taxon>
        <taxon>Embryophyta</taxon>
        <taxon>Tracheophyta</taxon>
        <taxon>Spermatophyta</taxon>
        <taxon>Magnoliopsida</taxon>
        <taxon>eudicotyledons</taxon>
        <taxon>Gunneridae</taxon>
        <taxon>Pentapetalae</taxon>
        <taxon>rosids</taxon>
        <taxon>fabids</taxon>
        <taxon>Rosales</taxon>
        <taxon>Rosaceae</taxon>
        <taxon>Amygdaloideae</taxon>
        <taxon>Amygdaleae</taxon>
        <taxon>Prunus</taxon>
    </lineage>
</organism>
<dbReference type="InterPro" id="IPR005162">
    <property type="entry name" value="Retrotrans_gag_dom"/>
</dbReference>
<feature type="region of interest" description="Disordered" evidence="1">
    <location>
        <begin position="532"/>
        <end position="578"/>
    </location>
</feature>
<sequence length="578" mass="67582">MAERANLEPFLRDFIVPQATVQPSCIIHLENTLANFELKSDMIHLLPKFFGNHEDDPHMHIKEFFEVCSIMKIGVMNDEEIRMRLFPFSLKDRAKAWFYSLPPNSITTWATLASRFLQKFFPSQRTRKIRKEIVEIQQLDGEPFHEYWERYKKLLNSCPNHNIPEWLLMHCFYEGLLDLDHMIVDATSGGSLMNKTVEQARETFENVSNNSLHKYCGDSKRKIKKEILEIQQLDGEPFHEYWERLKKLLNSYPDHNISEWHLMHTFYGGLLYLDRMIVDATSGGSLMNKTVEQARETFENVSNNSLHKYCGDSKRKIKKEILEIQQLDGEPFHEYWERYKKLLNSCPNHNIPEWLLMHCFYEGLLDLDRMIVDATSGGSLMNKTVEQARETFENAFLDRMIIDVTSEGSLMDKTPKQARETFENVSDNSLQFNYRRSPPKKSEVYEVSTSSHFEAQITNLTNLVKQMMQVSSNVCAICTTPSHVNEACPQGAEQQSFNDFMMEQAYVVGPYQNNQRTISEYNPGWHNCPNFRWSDNQNVQQGPTQQYHQQNHQPHGQAQPFQGQNPTRPPYGQSQQYN</sequence>
<protein>
    <recommendedName>
        <fullName evidence="2">Retrotransposon gag domain-containing protein</fullName>
    </recommendedName>
</protein>
<accession>A0A6J5XB14</accession>
<feature type="compositionally biased region" description="Polar residues" evidence="1">
    <location>
        <begin position="533"/>
        <end position="578"/>
    </location>
</feature>
<dbReference type="Proteomes" id="UP000507245">
    <property type="component" value="Unassembled WGS sequence"/>
</dbReference>
<feature type="domain" description="Retrotransposon gag" evidence="2">
    <location>
        <begin position="199"/>
        <end position="270"/>
    </location>
</feature>
<dbReference type="AlphaFoldDB" id="A0A6J5XB14"/>
<keyword evidence="4" id="KW-1185">Reference proteome</keyword>
<proteinExistence type="predicted"/>
<dbReference type="OrthoDB" id="1305902at2759"/>
<evidence type="ECO:0000313" key="3">
    <source>
        <dbReference type="EMBL" id="CAB4309767.1"/>
    </source>
</evidence>
<dbReference type="EMBL" id="CAEKKB010000005">
    <property type="protein sequence ID" value="CAB4309767.1"/>
    <property type="molecule type" value="Genomic_DNA"/>
</dbReference>
<gene>
    <name evidence="3" type="ORF">ORAREDHAP_LOCUS31115</name>
</gene>
<dbReference type="Pfam" id="PF03732">
    <property type="entry name" value="Retrotrans_gag"/>
    <property type="match status" value="3"/>
</dbReference>
<dbReference type="PANTHER" id="PTHR33223:SF11">
    <property type="entry name" value="ELEMENT PROTEIN, PUTATIVE-RELATED"/>
    <property type="match status" value="1"/>
</dbReference>
<feature type="domain" description="Retrotransposon gag" evidence="2">
    <location>
        <begin position="84"/>
        <end position="177"/>
    </location>
</feature>
<reference evidence="4" key="1">
    <citation type="journal article" date="2020" name="Genome Biol.">
        <title>Gamete binning: chromosome-level and haplotype-resolved genome assembly enabled by high-throughput single-cell sequencing of gamete genomes.</title>
        <authorList>
            <person name="Campoy J.A."/>
            <person name="Sun H."/>
            <person name="Goel M."/>
            <person name="Jiao W.-B."/>
            <person name="Folz-Donahue K."/>
            <person name="Wang N."/>
            <person name="Rubio M."/>
            <person name="Liu C."/>
            <person name="Kukat C."/>
            <person name="Ruiz D."/>
            <person name="Huettel B."/>
            <person name="Schneeberger K."/>
        </authorList>
    </citation>
    <scope>NUCLEOTIDE SEQUENCE [LARGE SCALE GENOMIC DNA]</scope>
    <source>
        <strain evidence="4">cv. Rojo Pasion</strain>
    </source>
</reference>